<dbReference type="InterPro" id="IPR032675">
    <property type="entry name" value="LRR_dom_sf"/>
</dbReference>
<gene>
    <name evidence="2" type="ORF">BGW38_005504</name>
</gene>
<reference evidence="2" key="1">
    <citation type="journal article" date="2020" name="Fungal Divers.">
        <title>Resolving the Mortierellaceae phylogeny through synthesis of multi-gene phylogenetics and phylogenomics.</title>
        <authorList>
            <person name="Vandepol N."/>
            <person name="Liber J."/>
            <person name="Desiro A."/>
            <person name="Na H."/>
            <person name="Kennedy M."/>
            <person name="Barry K."/>
            <person name="Grigoriev I.V."/>
            <person name="Miller A.N."/>
            <person name="O'Donnell K."/>
            <person name="Stajich J.E."/>
            <person name="Bonito G."/>
        </authorList>
    </citation>
    <scope>NUCLEOTIDE SEQUENCE</scope>
    <source>
        <strain evidence="2">KOD1015</strain>
    </source>
</reference>
<dbReference type="Proteomes" id="UP000780801">
    <property type="component" value="Unassembled WGS sequence"/>
</dbReference>
<dbReference type="OrthoDB" id="2384829at2759"/>
<organism evidence="2 3">
    <name type="scientific">Lunasporangiospora selenospora</name>
    <dbReference type="NCBI Taxonomy" id="979761"/>
    <lineage>
        <taxon>Eukaryota</taxon>
        <taxon>Fungi</taxon>
        <taxon>Fungi incertae sedis</taxon>
        <taxon>Mucoromycota</taxon>
        <taxon>Mortierellomycotina</taxon>
        <taxon>Mortierellomycetes</taxon>
        <taxon>Mortierellales</taxon>
        <taxon>Mortierellaceae</taxon>
        <taxon>Lunasporangiospora</taxon>
    </lineage>
</organism>
<name>A0A9P6FND6_9FUNG</name>
<feature type="non-terminal residue" evidence="2">
    <location>
        <position position="743"/>
    </location>
</feature>
<evidence type="ECO:0000256" key="1">
    <source>
        <dbReference type="SAM" id="MobiDB-lite"/>
    </source>
</evidence>
<comment type="caution">
    <text evidence="2">The sequence shown here is derived from an EMBL/GenBank/DDBJ whole genome shotgun (WGS) entry which is preliminary data.</text>
</comment>
<dbReference type="SUPFAM" id="SSF52047">
    <property type="entry name" value="RNI-like"/>
    <property type="match status" value="2"/>
</dbReference>
<dbReference type="AlphaFoldDB" id="A0A9P6FND6"/>
<feature type="region of interest" description="Disordered" evidence="1">
    <location>
        <begin position="461"/>
        <end position="518"/>
    </location>
</feature>
<sequence>SIPGILGSAHYEPTSSYPSLSKKRKIASRPMVEALNRFGFFIRTLICEDAASPLLRTITPNCLGLETLIIGTGSGLTAVELNKNTLRRLELTPYRNFMLPTTATAGVGPSIDEYDFAALTMGQTRQGLNSFRLAQREPALRSKEVLEAIMDLKNLEHLVVDHLGLRSALELSEFFQFCGQLTSLELYNVAIVDLLPPHLRQPTMVGNRMAVEESPESLDTSFGSQDAEVIVLPRCAHCRMEATVLEDEGDAINMAFKKLRFVSLVNLWMPIQDQFLFLAQCPSLEHVTWIRQGHEIPLSAFAYHHHVRFHHLNAVCSPLMLTHPESPPYPLMLSLGSREESPQPTHAFRTLTSLDISNNTLQDADIAATVRELRHVLRRFYARDSRHLGESTIQNLTDSAQEMEDQPHSPYNFVPGGYIERLEVLDMTDCPGVSSKMVLKVLQTCKALRCLSADQINTLDLLPTGDNSKAGKGEEQEVRGKGRDPSDLKYEQYRPRRDPMASPDRRYRSPYLETPSPQQRLHGWQFPCLNNQYNNTLGSKGERETCSKPTHPTLSGLRSVNILASDDMDLDMTAGMDKCSHVNGDEGDLEGIIPWACEETLEELRVTFVGRVMQQFVYRQVSRLRRLRVLSMGHNGSSVKTHTQGLIPSAVELSLQSGLSMLGTLGELQEFGFLHMDHKLTIGELRWMLQCWPRLETLCGVFHPTDKNRDTLMERFLLSAKPSIRLHRKLKNRQGYVKLDDML</sequence>
<dbReference type="EMBL" id="JAABOA010003488">
    <property type="protein sequence ID" value="KAF9578608.1"/>
    <property type="molecule type" value="Genomic_DNA"/>
</dbReference>
<proteinExistence type="predicted"/>
<evidence type="ECO:0000313" key="3">
    <source>
        <dbReference type="Proteomes" id="UP000780801"/>
    </source>
</evidence>
<protein>
    <submittedName>
        <fullName evidence="2">Uncharacterized protein</fullName>
    </submittedName>
</protein>
<accession>A0A9P6FND6</accession>
<dbReference type="Gene3D" id="3.80.10.10">
    <property type="entry name" value="Ribonuclease Inhibitor"/>
    <property type="match status" value="1"/>
</dbReference>
<keyword evidence="3" id="KW-1185">Reference proteome</keyword>
<evidence type="ECO:0000313" key="2">
    <source>
        <dbReference type="EMBL" id="KAF9578608.1"/>
    </source>
</evidence>
<feature type="compositionally biased region" description="Basic and acidic residues" evidence="1">
    <location>
        <begin position="469"/>
        <end position="507"/>
    </location>
</feature>